<protein>
    <recommendedName>
        <fullName evidence="8">Major facilitator superfamily (MFS) profile domain-containing protein</fullName>
    </recommendedName>
</protein>
<evidence type="ECO:0000313" key="10">
    <source>
        <dbReference type="Proteomes" id="UP000295681"/>
    </source>
</evidence>
<comment type="similarity">
    <text evidence="2">Belongs to the major facilitator superfamily.</text>
</comment>
<feature type="transmembrane region" description="Helical" evidence="7">
    <location>
        <begin position="47"/>
        <end position="66"/>
    </location>
</feature>
<feature type="transmembrane region" description="Helical" evidence="7">
    <location>
        <begin position="12"/>
        <end position="35"/>
    </location>
</feature>
<evidence type="ECO:0000259" key="8">
    <source>
        <dbReference type="PROSITE" id="PS50850"/>
    </source>
</evidence>
<feature type="transmembrane region" description="Helical" evidence="7">
    <location>
        <begin position="306"/>
        <end position="328"/>
    </location>
</feature>
<dbReference type="PANTHER" id="PTHR23514">
    <property type="entry name" value="BYPASS OF STOP CODON PROTEIN 6"/>
    <property type="match status" value="1"/>
</dbReference>
<reference evidence="9 10" key="1">
    <citation type="journal article" date="2019" name="Appl. Microbiol. Biotechnol.">
        <title>Uncovering carbohydrate metabolism through a genotype-phenotype association study of 56 lactic acid bacteria genomes.</title>
        <authorList>
            <person name="Buron-Moles G."/>
            <person name="Chailyan A."/>
            <person name="Dolejs I."/>
            <person name="Forster J."/>
            <person name="Miks M.H."/>
        </authorList>
    </citation>
    <scope>NUCLEOTIDE SEQUENCE [LARGE SCALE GENOMIC DNA]</scope>
    <source>
        <strain evidence="9 10">ATCC 700006</strain>
    </source>
</reference>
<keyword evidence="4 7" id="KW-0812">Transmembrane</keyword>
<evidence type="ECO:0000256" key="1">
    <source>
        <dbReference type="ARBA" id="ARBA00004651"/>
    </source>
</evidence>
<keyword evidence="3" id="KW-0813">Transport</keyword>
<dbReference type="GO" id="GO:0022857">
    <property type="term" value="F:transmembrane transporter activity"/>
    <property type="evidence" value="ECO:0007669"/>
    <property type="project" value="InterPro"/>
</dbReference>
<evidence type="ECO:0000313" key="9">
    <source>
        <dbReference type="EMBL" id="TDG67234.1"/>
    </source>
</evidence>
<evidence type="ECO:0000256" key="5">
    <source>
        <dbReference type="ARBA" id="ARBA00022989"/>
    </source>
</evidence>
<feature type="transmembrane region" description="Helical" evidence="7">
    <location>
        <begin position="340"/>
        <end position="361"/>
    </location>
</feature>
<dbReference type="InterPro" id="IPR036259">
    <property type="entry name" value="MFS_trans_sf"/>
</dbReference>
<dbReference type="SUPFAM" id="SSF103473">
    <property type="entry name" value="MFS general substrate transporter"/>
    <property type="match status" value="1"/>
</dbReference>
<evidence type="ECO:0000256" key="7">
    <source>
        <dbReference type="SAM" id="Phobius"/>
    </source>
</evidence>
<dbReference type="PANTHER" id="PTHR23514:SF3">
    <property type="entry name" value="BYPASS OF STOP CODON PROTEIN 6"/>
    <property type="match status" value="1"/>
</dbReference>
<gene>
    <name evidence="9" type="ORF">C5L23_000188</name>
</gene>
<dbReference type="Pfam" id="PF07690">
    <property type="entry name" value="MFS_1"/>
    <property type="match status" value="1"/>
</dbReference>
<feature type="transmembrane region" description="Helical" evidence="7">
    <location>
        <begin position="209"/>
        <end position="234"/>
    </location>
</feature>
<evidence type="ECO:0000256" key="3">
    <source>
        <dbReference type="ARBA" id="ARBA00022448"/>
    </source>
</evidence>
<feature type="transmembrane region" description="Helical" evidence="7">
    <location>
        <begin position="373"/>
        <end position="390"/>
    </location>
</feature>
<feature type="transmembrane region" description="Helical" evidence="7">
    <location>
        <begin position="279"/>
        <end position="300"/>
    </location>
</feature>
<feature type="domain" description="Major facilitator superfamily (MFS) profile" evidence="8">
    <location>
        <begin position="12"/>
        <end position="394"/>
    </location>
</feature>
<name>A0A4R5N6H5_9LACO</name>
<dbReference type="Gene3D" id="1.20.1250.20">
    <property type="entry name" value="MFS general substrate transporter like domains"/>
    <property type="match status" value="2"/>
</dbReference>
<evidence type="ECO:0000256" key="2">
    <source>
        <dbReference type="ARBA" id="ARBA00008335"/>
    </source>
</evidence>
<dbReference type="Proteomes" id="UP000295681">
    <property type="component" value="Unassembled WGS sequence"/>
</dbReference>
<accession>A0A4R5N6H5</accession>
<feature type="transmembrane region" description="Helical" evidence="7">
    <location>
        <begin position="162"/>
        <end position="184"/>
    </location>
</feature>
<comment type="caution">
    <text evidence="9">The sequence shown here is derived from an EMBL/GenBank/DDBJ whole genome shotgun (WGS) entry which is preliminary data.</text>
</comment>
<feature type="transmembrane region" description="Helical" evidence="7">
    <location>
        <begin position="78"/>
        <end position="96"/>
    </location>
</feature>
<feature type="transmembrane region" description="Helical" evidence="7">
    <location>
        <begin position="246"/>
        <end position="267"/>
    </location>
</feature>
<dbReference type="PROSITE" id="PS50850">
    <property type="entry name" value="MFS"/>
    <property type="match status" value="1"/>
</dbReference>
<dbReference type="STRING" id="907931.GCA_000165675_00513"/>
<sequence>MNQVTVSNKLRLSIVLYLNYLVHGIGLLILTQNMLHLSKSWDQPLATVSYVISGIGIGRIIAYYLLGSLSDRYGRKPILAFGMITYAIFLTAMPFVNDFKMAYGLTILAGIANSALDSATYPTFLELNHGKGAATVLIKSMMSLGEFILPLMVGFLELSKLWYGWSFIVGAMILAINFMMLLPLKFPKQMVKMTVQDNQKSSKLKAAQIALMTLLSVYGFTAMALMIHFTQWISLFAVNVLNMSHLAAHFVLSLYSVGSIIGVLVMFMVMQKEWVPDRYLIIILNALALLSLGIICFVPQHQVVNIAAFVFGATAASGVMQIGLNIFLRLFPNMKGRITAIFFSFGSVASFTVPIMTGMLSQMSIAITLRSNLVVAAINLLLCVGVSLLLKKKV</sequence>
<dbReference type="AlphaFoldDB" id="A0A4R5N6H5"/>
<dbReference type="InterPro" id="IPR051788">
    <property type="entry name" value="MFS_Transporter"/>
</dbReference>
<dbReference type="InterPro" id="IPR011701">
    <property type="entry name" value="MFS"/>
</dbReference>
<dbReference type="GO" id="GO:0005886">
    <property type="term" value="C:plasma membrane"/>
    <property type="evidence" value="ECO:0007669"/>
    <property type="project" value="UniProtKB-SubCell"/>
</dbReference>
<proteinExistence type="inferred from homology"/>
<keyword evidence="5 7" id="KW-1133">Transmembrane helix</keyword>
<evidence type="ECO:0000256" key="6">
    <source>
        <dbReference type="ARBA" id="ARBA00023136"/>
    </source>
</evidence>
<comment type="subcellular location">
    <subcellularLocation>
        <location evidence="1">Cell membrane</location>
        <topology evidence="1">Multi-pass membrane protein</topology>
    </subcellularLocation>
</comment>
<evidence type="ECO:0000256" key="4">
    <source>
        <dbReference type="ARBA" id="ARBA00022692"/>
    </source>
</evidence>
<keyword evidence="6 7" id="KW-0472">Membrane</keyword>
<keyword evidence="10" id="KW-1185">Reference proteome</keyword>
<dbReference type="InterPro" id="IPR020846">
    <property type="entry name" value="MFS_dom"/>
</dbReference>
<dbReference type="EMBL" id="PUFI01000016">
    <property type="protein sequence ID" value="TDG67234.1"/>
    <property type="molecule type" value="Genomic_DNA"/>
</dbReference>
<organism evidence="9 10">
    <name type="scientific">Leuconostoc fallax</name>
    <dbReference type="NCBI Taxonomy" id="1251"/>
    <lineage>
        <taxon>Bacteria</taxon>
        <taxon>Bacillati</taxon>
        <taxon>Bacillota</taxon>
        <taxon>Bacilli</taxon>
        <taxon>Lactobacillales</taxon>
        <taxon>Lactobacillaceae</taxon>
        <taxon>Leuconostoc</taxon>
    </lineage>
</organism>
<dbReference type="RefSeq" id="WP_010008298.1">
    <property type="nucleotide sequence ID" value="NZ_PUFI01000016.1"/>
</dbReference>